<keyword evidence="3" id="KW-1185">Reference proteome</keyword>
<keyword evidence="2" id="KW-0808">Transferase</keyword>
<evidence type="ECO:0000313" key="2">
    <source>
        <dbReference type="EMBL" id="SHK81023.1"/>
    </source>
</evidence>
<protein>
    <submittedName>
        <fullName evidence="2">Ser/Thr protein kinase RdoA involved in Cpx stress response, MazF antagonist</fullName>
    </submittedName>
</protein>
<dbReference type="Pfam" id="PF01636">
    <property type="entry name" value="APH"/>
    <property type="match status" value="1"/>
</dbReference>
<keyword evidence="2" id="KW-0418">Kinase</keyword>
<evidence type="ECO:0000313" key="3">
    <source>
        <dbReference type="Proteomes" id="UP000184191"/>
    </source>
</evidence>
<organism evidence="2 3">
    <name type="scientific">Roseovarius marisflavi</name>
    <dbReference type="NCBI Taxonomy" id="1054996"/>
    <lineage>
        <taxon>Bacteria</taxon>
        <taxon>Pseudomonadati</taxon>
        <taxon>Pseudomonadota</taxon>
        <taxon>Alphaproteobacteria</taxon>
        <taxon>Rhodobacterales</taxon>
        <taxon>Roseobacteraceae</taxon>
        <taxon>Roseovarius</taxon>
    </lineage>
</organism>
<sequence length="328" mass="36570">MNDHPPPAPLPDPETLLALQERFEAARAACPELAGAEVNEVLRVVPGKRAIMAGTLDGRGAVFRMFEPNQGDMTTREWREMTRIWPFMNSGAYRVPEPLLHVPEHGLLVIEHVSGQPLLEHFWQSAPETRDHHLRPAAEWLRHYTEGSESWRAGNAAGWLARTERAAATQPFASLRKIETGILDELRRMAATLATQEWRVAICHGDFHPNNLISNEDRLTGIDIGGSARMPVCKDIARFLVHMGRRGMIPSGARRLGVDQQGLAAFAEAFALTSVERGLWLPFFIGCEALIRVESKSLKKGRITRAEEMYAVLRDDLIAARHAGFNAP</sequence>
<dbReference type="InterPro" id="IPR002575">
    <property type="entry name" value="Aminoglycoside_PTrfase"/>
</dbReference>
<accession>A0A1M6VHN8</accession>
<dbReference type="Proteomes" id="UP000184191">
    <property type="component" value="Unassembled WGS sequence"/>
</dbReference>
<name>A0A1M6VHN8_9RHOB</name>
<dbReference type="STRING" id="1054996.SAMN05444414_101318"/>
<reference evidence="3" key="1">
    <citation type="submission" date="2016-11" db="EMBL/GenBank/DDBJ databases">
        <authorList>
            <person name="Varghese N."/>
            <person name="Submissions S."/>
        </authorList>
    </citation>
    <scope>NUCLEOTIDE SEQUENCE [LARGE SCALE GENOMIC DNA]</scope>
    <source>
        <strain evidence="3">DSM 29327</strain>
    </source>
</reference>
<dbReference type="SUPFAM" id="SSF56112">
    <property type="entry name" value="Protein kinase-like (PK-like)"/>
    <property type="match status" value="1"/>
</dbReference>
<dbReference type="Gene3D" id="3.90.1200.10">
    <property type="match status" value="1"/>
</dbReference>
<dbReference type="InterPro" id="IPR011009">
    <property type="entry name" value="Kinase-like_dom_sf"/>
</dbReference>
<dbReference type="RefSeq" id="WP_073194235.1">
    <property type="nucleotide sequence ID" value="NZ_FRBN01000001.1"/>
</dbReference>
<feature type="domain" description="Aminoglycoside phosphotransferase" evidence="1">
    <location>
        <begin position="59"/>
        <end position="243"/>
    </location>
</feature>
<proteinExistence type="predicted"/>
<dbReference type="OrthoDB" id="7817715at2"/>
<dbReference type="EMBL" id="FRBN01000001">
    <property type="protein sequence ID" value="SHK81023.1"/>
    <property type="molecule type" value="Genomic_DNA"/>
</dbReference>
<gene>
    <name evidence="2" type="ORF">SAMN05444414_101318</name>
</gene>
<evidence type="ECO:0000259" key="1">
    <source>
        <dbReference type="Pfam" id="PF01636"/>
    </source>
</evidence>
<dbReference type="GO" id="GO:0016301">
    <property type="term" value="F:kinase activity"/>
    <property type="evidence" value="ECO:0007669"/>
    <property type="project" value="UniProtKB-KW"/>
</dbReference>
<dbReference type="AlphaFoldDB" id="A0A1M6VHN8"/>